<organism evidence="2 3">
    <name type="scientific">Xenophilus arseniciresistens</name>
    <dbReference type="NCBI Taxonomy" id="1283306"/>
    <lineage>
        <taxon>Bacteria</taxon>
        <taxon>Pseudomonadati</taxon>
        <taxon>Pseudomonadota</taxon>
        <taxon>Betaproteobacteria</taxon>
        <taxon>Burkholderiales</taxon>
        <taxon>Comamonadaceae</taxon>
        <taxon>Xenophilus</taxon>
    </lineage>
</organism>
<reference evidence="2" key="1">
    <citation type="submission" date="2023-01" db="EMBL/GenBank/DDBJ databases">
        <title>Xenophilus mangrovi sp. nov., isolated from soil of Mangrove nature reserve.</title>
        <authorList>
            <person name="Xu S."/>
            <person name="Liu Z."/>
            <person name="Xu Y."/>
        </authorList>
    </citation>
    <scope>NUCLEOTIDE SEQUENCE</scope>
    <source>
        <strain evidence="2">YW8</strain>
    </source>
</reference>
<dbReference type="Gene3D" id="3.90.930.1">
    <property type="match status" value="1"/>
</dbReference>
<evidence type="ECO:0000313" key="3">
    <source>
        <dbReference type="Proteomes" id="UP001212602"/>
    </source>
</evidence>
<dbReference type="SUPFAM" id="SSF69318">
    <property type="entry name" value="Integrin alpha N-terminal domain"/>
    <property type="match status" value="2"/>
</dbReference>
<feature type="region of interest" description="Disordered" evidence="1">
    <location>
        <begin position="1269"/>
        <end position="1296"/>
    </location>
</feature>
<feature type="region of interest" description="Disordered" evidence="1">
    <location>
        <begin position="684"/>
        <end position="704"/>
    </location>
</feature>
<proteinExistence type="predicted"/>
<accession>A0AAE3N501</accession>
<dbReference type="GO" id="GO:0050482">
    <property type="term" value="P:arachidonate secretion"/>
    <property type="evidence" value="ECO:0007669"/>
    <property type="project" value="InterPro"/>
</dbReference>
<feature type="compositionally biased region" description="Low complexity" evidence="1">
    <location>
        <begin position="439"/>
        <end position="466"/>
    </location>
</feature>
<dbReference type="InterPro" id="IPR028994">
    <property type="entry name" value="Integrin_alpha_N"/>
</dbReference>
<feature type="compositionally biased region" description="Low complexity" evidence="1">
    <location>
        <begin position="1269"/>
        <end position="1286"/>
    </location>
</feature>
<evidence type="ECO:0000256" key="1">
    <source>
        <dbReference type="SAM" id="MobiDB-lite"/>
    </source>
</evidence>
<feature type="compositionally biased region" description="Gly residues" evidence="1">
    <location>
        <begin position="330"/>
        <end position="438"/>
    </location>
</feature>
<dbReference type="Gene3D" id="1.20.90.10">
    <property type="entry name" value="Phospholipase A2 domain"/>
    <property type="match status" value="1"/>
</dbReference>
<keyword evidence="3" id="KW-1185">Reference proteome</keyword>
<feature type="region of interest" description="Disordered" evidence="1">
    <location>
        <begin position="268"/>
        <end position="287"/>
    </location>
</feature>
<name>A0AAE3N501_9BURK</name>
<dbReference type="GO" id="GO:0004623">
    <property type="term" value="F:phospholipase A2 activity"/>
    <property type="evidence" value="ECO:0007669"/>
    <property type="project" value="InterPro"/>
</dbReference>
<dbReference type="Proteomes" id="UP001212602">
    <property type="component" value="Unassembled WGS sequence"/>
</dbReference>
<feature type="region of interest" description="Disordered" evidence="1">
    <location>
        <begin position="321"/>
        <end position="466"/>
    </location>
</feature>
<dbReference type="RefSeq" id="WP_271426283.1">
    <property type="nucleotide sequence ID" value="NZ_JAQIPB010000001.1"/>
</dbReference>
<dbReference type="GO" id="GO:0006644">
    <property type="term" value="P:phospholipid metabolic process"/>
    <property type="evidence" value="ECO:0007669"/>
    <property type="project" value="InterPro"/>
</dbReference>
<comment type="caution">
    <text evidence="2">The sequence shown here is derived from an EMBL/GenBank/DDBJ whole genome shotgun (WGS) entry which is preliminary data.</text>
</comment>
<evidence type="ECO:0000313" key="2">
    <source>
        <dbReference type="EMBL" id="MDA7415013.1"/>
    </source>
</evidence>
<dbReference type="EMBL" id="JAQIPB010000001">
    <property type="protein sequence ID" value="MDA7415013.1"/>
    <property type="molecule type" value="Genomic_DNA"/>
</dbReference>
<sequence>MPTEDSSQGGWRAAGAIAHGNYLGPGWTGGAWGGKFNVAPADKQDLMGFSHDYAYGKAKSVYDTIDADRKLVDNMKSYLKDGVYNVDPANKTFLDKLSDETYGRGLLAAFNAKLALTQAVTFAKDLFDDNKINKSVGTYTPGAAFAKAMAQPGNYPTNTHITYSVGAPPTVTQKANPQYAYTGPALAAKAAGALPDYSGFDTPSETNAANRPSPGAAAPYAGAAFGQAMANPNNSPYASQGAPYANPQFAYTGSALAAKAAGALPDWSGFDTPSETNAANRPSPGGAAAAVTNIGAVGYGGYKSEAAMAAAAAQAAQASSASKGWSSSGGVMGTEGGAKSGSGGKSSSGSYSGGGGGWTSSGGVAGTEGGAKSGSGGKSSSGSYSGGGGGWSSSGGVAGTEGGAKSGSGGKSSSGSYSGGGGGWSSSGGVAGTEGGAKSGSSSSSSSGKGSSSSKGGSSSSGGYSSGGYASADRGMGGKGIGSQPVLLDLAGNGLSVESLGSSSHFVDLKGDGQEHRAAWAGEGNGVLVFDADANGKISRSSEIVFTEWDKSETSDLRALKKVFDSNGNGQLDAGDARWADFKVAVGDELVSLDSLGIKSIDLTPTGSGQSFEDGSAITGTASYTKADGSKGLVGDATLAMDASGYTVKRSKLVLGDGSTSEDVRGYHKDGSLAFHHQIETSADGAHRQTRFDDDGNGSFDRSQTVDSSVLADGTRRRVVADFHASGALRGKTTTLTSADLRVVTTLIDQDGDGRDDQSQVFVTNADGSTSTTFKKLAANGAVLQQTETTSSADGLRKTIRLDETGSGSFNLQTSEVTVVAADASRTLTIERRSADGSLIGRTVTITSADGRTQTIEHDRTGNGQIDEREVSVTGTVADGSVVNTVTSYNGDGTLRSKTVATTSGDGLSHTLAEDLNSDGVADRQTSNVTVVAADGSSTQTVQQRSASGALLSSQVTSINADRSRTLVREDFDGDGADDQITDTQVAADGTSLVTVSNFNPNGSSVGLTSSSTSADGLTQTVREDLSGDGTIDAVTTDTTVLDTDGSRTQTVKQYSSGGAETGKLLGSISTTVSKDGLSKTVRTDVDGDGSADRIGTDITVLDSNGAQTQTVTTTSASGVRLDQQVITVSADRKTTTTVEDADGDGAADRQGVVVEHADGSSTKTLTHLAANGKVWQRETTRVSADGLTQSTELDLNGDGLVDEATHEQTVIHADGSRTTTTSTRRGATTTSTTVSTVSANGLVSTLSEDADGDGLAESRQTQVRVLHADGSSSVTTTDSSATGVTRHSRVETTSANGLSLTVQSDLDGDGSVDRVLTDVKRLNADGGSLRTIEERTSTGLLLSKTYISTSANGKEVHTSINSDGDPVFENGQLVELDDTGGMTKTEASFAADVTLLFIRETAVSADGLQSRVREDHNGDLQYEQTVTTVTQLHADGSRTETRTPTNADGSLEVGTTVKTISGNGLKLTEQIDLTGDGVADRTTTTETTLGADGSSTLTVQTQAANGSLLAKSVQTEGANGSTHTTVDENGDGAADRVEHTAVLADGSNSTSVAWMAQDGTVVERTTTEVSADGLTTITRLDLDGDGVIDEVTTDKTTLGLDGSRTSQLSRQAGSGKAQLLAQTTTSANGLHHTTDLYDRGWLASRTVEESTYQADGSVTTTTASFAGTHAVLVNKTSTTVSANGLVSTSQTDLDGDGDVDRTATHQAVHADGAVEDTLTVVNGAGAKVSGSVTTTSADKRLTTVSEDANGDGREDARVVTTVGADDSVSTATSTFANGQDASRAASSSVSKLSADGLTLTVATDSDGNGSTDRTSEQRTVEAADGSVTQSWSEFNAQGVLTEKTVVVTSADQLRKTTTWTVGEGKVAGTKQEVTTLAADGGASTTVSYTQGSGALRSKTTTTVSADAKTMSVSADIDGDGVLDQQLTRVRNADGSLTTTATELAADGVKAAARKVVVESANELDARIDYDTNGDGAVDHRVTATTLLGADGSMTTTTTRYSGTDQALERTVEHHSADAKTVTVSYDLDADGTTDQTQTRSTAFGAQAGYADAKTEIIENAVGSTVTSRYLSSTDADGQSTTRQWDTDGNGSIDQTLTDSLAVTDQGTVQTVVASVGASTIFEQTTHTSNDGKTVTTQHKEAGFDSKTHTHATAGLADGSTVVTEVFTNTSNGVVQKQVTTTHADGSEQTISRDIDGNGTADQTEQHTVFVDGSTQTVLTANNTKDKVITTTSADGLSSLVEWDRGLDGSIDKKRVIATSINADGSQASLATDYKLVAGAADVRVRVASNSTSADGRTQTHSIDTNGDGVFDELSTTVSDATGAALTTTTRNAEAQKAGNLVAGQVYWKQALAAKVITSVSSNGLSMVERSDYDGDGRMETTATSQVRIDGSMLTSYLETNASGGVTAQGTLTTSQDGLTRVLSKDSDNNGRTDHWEETKTFIDGTVVRSTKDYNADGTLKSSSAENVSSGEVTHRIVWDGAGVKTEEYLLNSNKTATLTTFVGTAVSGVLNLSKDGLATSAVLYDPANKQAWTRVEQSFNTAGQKTAEKQYMDDGTRIDVSFDAATGNATKSVGYDSVNRKTSEASYTNGVLATNVLYDAASKESWTRVEQTYNSAGKLTAEKQYMDDATRVEIGFDAATGKQTKSVVYDSANRKTSEASYTNGVIATNVLYDAASTQTWTRVEQTYNTAGQKTAEKQFKDDGSRIDLRFDPQNSYSWSSIETYYDAAGTKYFEYEKADNGSWKNTTYQTSTWRTEQYFYASGSMYQEDQYWADGTVGSTSYDVNDAFDWSIISGLYGANGALLYQATRMDNGMFYEYVPPAPPVILDLNGDQQIDLRLLNPETGDGEGPRFDWSGDGVGDATAWAGPQDGFLAIDLAADGSAGPDGFIDQARELAFASWVDPSTLSEDSDPVSDLDGLREVFDTNGDDVLDAHDARWTEFRVWRDLDQDGQTDAGELQTLEQAGVARIGLVSNAEGAVRHADGSETVGTSWFEAADGERQLVGDTSLAWSLSKTAGESAPAVSADTSVNALIAAMAAFGASSPGAVSQPPSQAGVGMAGLAAANPAYSGELAATANPMH</sequence>
<dbReference type="PANTHER" id="PTHR39431">
    <property type="entry name" value="FRPA/C-RELATED PROTEIN"/>
    <property type="match status" value="1"/>
</dbReference>
<dbReference type="InterPro" id="IPR036444">
    <property type="entry name" value="PLipase_A2_dom_sf"/>
</dbReference>
<feature type="region of interest" description="Disordered" evidence="1">
    <location>
        <begin position="2072"/>
        <end position="2091"/>
    </location>
</feature>
<feature type="compositionally biased region" description="Basic and acidic residues" evidence="1">
    <location>
        <begin position="685"/>
        <end position="694"/>
    </location>
</feature>
<feature type="compositionally biased region" description="Polar residues" evidence="1">
    <location>
        <begin position="271"/>
        <end position="280"/>
    </location>
</feature>
<dbReference type="PANTHER" id="PTHR39431:SF1">
    <property type="entry name" value="FRPA_C-RELATED PROTEIN"/>
    <property type="match status" value="1"/>
</dbReference>
<gene>
    <name evidence="2" type="ORF">PGB34_01425</name>
</gene>
<protein>
    <submittedName>
        <fullName evidence="2">Uncharacterized protein</fullName>
    </submittedName>
</protein>